<evidence type="ECO:0000313" key="9">
    <source>
        <dbReference type="Proteomes" id="UP000275846"/>
    </source>
</evidence>
<feature type="transmembrane region" description="Helical" evidence="7">
    <location>
        <begin position="477"/>
        <end position="503"/>
    </location>
</feature>
<dbReference type="EMBL" id="UYSU01035706">
    <property type="protein sequence ID" value="VDL96564.1"/>
    <property type="molecule type" value="Genomic_DNA"/>
</dbReference>
<keyword evidence="6" id="KW-0915">Sodium</keyword>
<proteinExistence type="predicted"/>
<feature type="transmembrane region" description="Helical" evidence="7">
    <location>
        <begin position="286"/>
        <end position="307"/>
    </location>
</feature>
<dbReference type="SUPFAM" id="SSF161070">
    <property type="entry name" value="SNF-like"/>
    <property type="match status" value="1"/>
</dbReference>
<organism evidence="10">
    <name type="scientific">Schistocephalus solidus</name>
    <name type="common">Tapeworm</name>
    <dbReference type="NCBI Taxonomy" id="70667"/>
    <lineage>
        <taxon>Eukaryota</taxon>
        <taxon>Metazoa</taxon>
        <taxon>Spiralia</taxon>
        <taxon>Lophotrochozoa</taxon>
        <taxon>Platyhelminthes</taxon>
        <taxon>Cestoda</taxon>
        <taxon>Eucestoda</taxon>
        <taxon>Diphyllobothriidea</taxon>
        <taxon>Diphyllobothriidae</taxon>
        <taxon>Schistocephalus</taxon>
    </lineage>
</organism>
<feature type="transmembrane region" description="Helical" evidence="7">
    <location>
        <begin position="212"/>
        <end position="234"/>
    </location>
</feature>
<feature type="transmembrane region" description="Helical" evidence="7">
    <location>
        <begin position="259"/>
        <end position="279"/>
    </location>
</feature>
<evidence type="ECO:0000313" key="10">
    <source>
        <dbReference type="WBParaSite" id="SSLN_0001057701-mRNA-1"/>
    </source>
</evidence>
<feature type="binding site" evidence="6">
    <location>
        <position position="63"/>
    </location>
    <ligand>
        <name>Na(+)</name>
        <dbReference type="ChEBI" id="CHEBI:29101"/>
        <label>1</label>
    </ligand>
</feature>
<dbReference type="AlphaFoldDB" id="A0A183T131"/>
<feature type="transmembrane region" description="Helical" evidence="7">
    <location>
        <begin position="367"/>
        <end position="392"/>
    </location>
</feature>
<evidence type="ECO:0000256" key="6">
    <source>
        <dbReference type="PIRSR" id="PIRSR600175-1"/>
    </source>
</evidence>
<sequence length="597" mass="67305">MARHVKTPQNESRLTVFFQNDESQDAEEEEEEDGAKVKADNVQFSSTISILLSCVGAVVGSGNIWRYPRIAAQNSHSEGAFAFVLVWIFSVFLWAIPVTIIEYAIGRFTRSGPLLAFRKFIGQKLMWIGGWVTMTTFFISGYYSVVVGWCFYYVYYVCSIDALPADEVTSLAVFSHFTEQTYYPVLTHFMAIALAGSCIFGGLKWIEIANSVLVSLLMVIILITFGWALSLQYAELGIQFLLTPNWGSLRDPRLWKDAFIQNAFDTGAGMGLFTAYSAYFRRKNGVVRYGTSMPLFNNLVRSVFYFLSDHLATEKLTCLIQIDYFTMAKSQKRLIYVIRLDASDVFNVNCAFSLRIPVLYSTMGVSGRVLCGLFFLCLSFAGLTTLISNLQLTMLTLKNCRVRHYLAASIALTATFLIGLPSALSIVFLDNQDSVWGFALLISGVLFCLLVIIYGANKFRQKIVNEFGHQDWHLPRIWIVIVVYVCPFYVCVVPVLGTVFVVWNILDNIIGNPSWSSITLTSFLVIPIEWLILLTLLIVLNIIIVKCRLNFFQMDSGQGYDPYSLEEIPPYDGKSVVEFEVELSETCSNDDESITKF</sequence>
<keyword evidence="5 7" id="KW-0472">Membrane</keyword>
<feature type="transmembrane region" description="Helical" evidence="7">
    <location>
        <begin position="48"/>
        <end position="68"/>
    </location>
</feature>
<dbReference type="GO" id="GO:0046872">
    <property type="term" value="F:metal ion binding"/>
    <property type="evidence" value="ECO:0007669"/>
    <property type="project" value="UniProtKB-KW"/>
</dbReference>
<evidence type="ECO:0000256" key="2">
    <source>
        <dbReference type="ARBA" id="ARBA00022448"/>
    </source>
</evidence>
<evidence type="ECO:0000256" key="5">
    <source>
        <dbReference type="ARBA" id="ARBA00023136"/>
    </source>
</evidence>
<dbReference type="Proteomes" id="UP000275846">
    <property type="component" value="Unassembled WGS sequence"/>
</dbReference>
<evidence type="ECO:0000256" key="3">
    <source>
        <dbReference type="ARBA" id="ARBA00022692"/>
    </source>
</evidence>
<keyword evidence="4 7" id="KW-1133">Transmembrane helix</keyword>
<feature type="binding site" evidence="6">
    <location>
        <position position="297"/>
    </location>
    <ligand>
        <name>Na(+)</name>
        <dbReference type="ChEBI" id="CHEBI:29101"/>
        <label>1</label>
    </ligand>
</feature>
<dbReference type="Pfam" id="PF00209">
    <property type="entry name" value="SNF"/>
    <property type="match status" value="2"/>
</dbReference>
<reference evidence="8 9" key="2">
    <citation type="submission" date="2018-11" db="EMBL/GenBank/DDBJ databases">
        <authorList>
            <consortium name="Pathogen Informatics"/>
        </authorList>
    </citation>
    <scope>NUCLEOTIDE SEQUENCE [LARGE SCALE GENOMIC DNA]</scope>
    <source>
        <strain evidence="8 9">NST_G2</strain>
    </source>
</reference>
<feature type="transmembrane region" description="Helical" evidence="7">
    <location>
        <begin position="125"/>
        <end position="155"/>
    </location>
</feature>
<feature type="binding site" evidence="6">
    <location>
        <position position="59"/>
    </location>
    <ligand>
        <name>Na(+)</name>
        <dbReference type="ChEBI" id="CHEBI:29101"/>
        <label>1</label>
    </ligand>
</feature>
<evidence type="ECO:0000256" key="7">
    <source>
        <dbReference type="SAM" id="Phobius"/>
    </source>
</evidence>
<evidence type="ECO:0000256" key="4">
    <source>
        <dbReference type="ARBA" id="ARBA00022989"/>
    </source>
</evidence>
<dbReference type="PROSITE" id="PS50267">
    <property type="entry name" value="NA_NEUROTRAN_SYMP_3"/>
    <property type="match status" value="1"/>
</dbReference>
<evidence type="ECO:0000313" key="8">
    <source>
        <dbReference type="EMBL" id="VDL96564.1"/>
    </source>
</evidence>
<feature type="transmembrane region" description="Helical" evidence="7">
    <location>
        <begin position="523"/>
        <end position="544"/>
    </location>
</feature>
<comment type="subcellular location">
    <subcellularLocation>
        <location evidence="1">Membrane</location>
        <topology evidence="1">Multi-pass membrane protein</topology>
    </subcellularLocation>
</comment>
<feature type="binding site" evidence="6">
    <location>
        <position position="56"/>
    </location>
    <ligand>
        <name>Na(+)</name>
        <dbReference type="ChEBI" id="CHEBI:29101"/>
        <label>1</label>
    </ligand>
</feature>
<name>A0A183T131_SCHSO</name>
<protein>
    <submittedName>
        <fullName evidence="10">Sodium-dependent transporter</fullName>
    </submittedName>
</protein>
<feature type="transmembrane region" description="Helical" evidence="7">
    <location>
        <begin position="80"/>
        <end position="105"/>
    </location>
</feature>
<reference evidence="10" key="1">
    <citation type="submission" date="2016-06" db="UniProtKB">
        <authorList>
            <consortium name="WormBaseParasite"/>
        </authorList>
    </citation>
    <scope>IDENTIFICATION</scope>
</reference>
<dbReference type="PANTHER" id="PTHR42948:SF1">
    <property type="entry name" value="TRANSPORTER"/>
    <property type="match status" value="1"/>
</dbReference>
<keyword evidence="9" id="KW-1185">Reference proteome</keyword>
<dbReference type="InterPro" id="IPR000175">
    <property type="entry name" value="Na/ntran_symport"/>
</dbReference>
<feature type="transmembrane region" description="Helical" evidence="7">
    <location>
        <begin position="435"/>
        <end position="456"/>
    </location>
</feature>
<feature type="transmembrane region" description="Helical" evidence="7">
    <location>
        <begin position="181"/>
        <end position="200"/>
    </location>
</feature>
<feature type="transmembrane region" description="Helical" evidence="7">
    <location>
        <begin position="404"/>
        <end position="429"/>
    </location>
</feature>
<dbReference type="WBParaSite" id="SSLN_0001057701-mRNA-1">
    <property type="protein sequence ID" value="SSLN_0001057701-mRNA-1"/>
    <property type="gene ID" value="SSLN_0001057701"/>
</dbReference>
<keyword evidence="6" id="KW-0479">Metal-binding</keyword>
<dbReference type="OrthoDB" id="6581954at2759"/>
<evidence type="ECO:0000256" key="1">
    <source>
        <dbReference type="ARBA" id="ARBA00004141"/>
    </source>
</evidence>
<keyword evidence="3 7" id="KW-0812">Transmembrane</keyword>
<dbReference type="PRINTS" id="PR00176">
    <property type="entry name" value="NANEUSMPORT"/>
</dbReference>
<accession>A0A183T131</accession>
<dbReference type="STRING" id="70667.A0A183T131"/>
<dbReference type="PANTHER" id="PTHR42948">
    <property type="entry name" value="TRANSPORTER"/>
    <property type="match status" value="1"/>
</dbReference>
<dbReference type="GO" id="GO:0016020">
    <property type="term" value="C:membrane"/>
    <property type="evidence" value="ECO:0007669"/>
    <property type="project" value="UniProtKB-SubCell"/>
</dbReference>
<gene>
    <name evidence="8" type="ORF">SSLN_LOCUS10179</name>
</gene>
<dbReference type="InterPro" id="IPR037272">
    <property type="entry name" value="SNS_sf"/>
</dbReference>
<keyword evidence="2" id="KW-0813">Transport</keyword>